<dbReference type="InterPro" id="IPR021250">
    <property type="entry name" value="DUF2789"/>
</dbReference>
<organism evidence="1 2">
    <name type="scientific">Shewanella insulae</name>
    <dbReference type="NCBI Taxonomy" id="2681496"/>
    <lineage>
        <taxon>Bacteria</taxon>
        <taxon>Pseudomonadati</taxon>
        <taxon>Pseudomonadota</taxon>
        <taxon>Gammaproteobacteria</taxon>
        <taxon>Alteromonadales</taxon>
        <taxon>Shewanellaceae</taxon>
        <taxon>Shewanella</taxon>
    </lineage>
</organism>
<reference evidence="1 2" key="1">
    <citation type="submission" date="2019-12" db="EMBL/GenBank/DDBJ databases">
        <title>Shewanella insulae sp. nov., isolated from a tidal flat.</title>
        <authorList>
            <person name="Yoon J.-H."/>
        </authorList>
    </citation>
    <scope>NUCLEOTIDE SEQUENCE [LARGE SCALE GENOMIC DNA]</scope>
    <source>
        <strain evidence="1 2">JBTF-M18</strain>
    </source>
</reference>
<gene>
    <name evidence="1" type="ORF">GNT65_06155</name>
</gene>
<dbReference type="Gene3D" id="1.10.10.1130">
    <property type="entry name" value="Uncharacterised protein PF10982, DUF2789"/>
    <property type="match status" value="1"/>
</dbReference>
<name>A0A6L7HV95_9GAMM</name>
<comment type="caution">
    <text evidence="1">The sequence shown here is derived from an EMBL/GenBank/DDBJ whole genome shotgun (WGS) entry which is preliminary data.</text>
</comment>
<dbReference type="InterPro" id="IPR038086">
    <property type="entry name" value="DUF2789_sf"/>
</dbReference>
<accession>A0A6L7HV95</accession>
<dbReference type="Pfam" id="PF10982">
    <property type="entry name" value="DUF2789"/>
    <property type="match status" value="1"/>
</dbReference>
<evidence type="ECO:0000313" key="1">
    <source>
        <dbReference type="EMBL" id="MXR68257.1"/>
    </source>
</evidence>
<protein>
    <submittedName>
        <fullName evidence="1">DUF2789 family protein</fullName>
    </submittedName>
</protein>
<dbReference type="RefSeq" id="WP_160794407.1">
    <property type="nucleotide sequence ID" value="NZ_JAKEVE010000007.1"/>
</dbReference>
<dbReference type="EMBL" id="WRPA01000004">
    <property type="protein sequence ID" value="MXR68257.1"/>
    <property type="molecule type" value="Genomic_DNA"/>
</dbReference>
<dbReference type="AlphaFoldDB" id="A0A6L7HV95"/>
<keyword evidence="2" id="KW-1185">Reference proteome</keyword>
<sequence>MDITQPDLTSLFDQLGLPSEPDAVETFIRQHSIAAEIHIAEAPFWTQAQKHFLAEALAEDAQWTEVIDHLDAQLRA</sequence>
<evidence type="ECO:0000313" key="2">
    <source>
        <dbReference type="Proteomes" id="UP000474778"/>
    </source>
</evidence>
<dbReference type="Proteomes" id="UP000474778">
    <property type="component" value="Unassembled WGS sequence"/>
</dbReference>
<proteinExistence type="predicted"/>